<keyword evidence="2" id="KW-1185">Reference proteome</keyword>
<evidence type="ECO:0000313" key="1">
    <source>
        <dbReference type="EMBL" id="GGG08308.1"/>
    </source>
</evidence>
<accession>A0A8J2Z7A8</accession>
<name>A0A8J2Z7A8_9GAMM</name>
<proteinExistence type="predicted"/>
<dbReference type="Proteomes" id="UP000636949">
    <property type="component" value="Unassembled WGS sequence"/>
</dbReference>
<dbReference type="InterPro" id="IPR010927">
    <property type="entry name" value="T4SS_TraH"/>
</dbReference>
<comment type="caution">
    <text evidence="1">The sequence shown here is derived from an EMBL/GenBank/DDBJ whole genome shotgun (WGS) entry which is preliminary data.</text>
</comment>
<reference evidence="1" key="2">
    <citation type="submission" date="2020-09" db="EMBL/GenBank/DDBJ databases">
        <authorList>
            <person name="Sun Q."/>
            <person name="Zhou Y."/>
        </authorList>
    </citation>
    <scope>NUCLEOTIDE SEQUENCE</scope>
    <source>
        <strain evidence="1">CGMCC 1.15758</strain>
    </source>
</reference>
<gene>
    <name evidence="1" type="ORF">GCM10010995_27320</name>
</gene>
<reference evidence="1" key="1">
    <citation type="journal article" date="2014" name="Int. J. Syst. Evol. Microbiol.">
        <title>Complete genome sequence of Corynebacterium casei LMG S-19264T (=DSM 44701T), isolated from a smear-ripened cheese.</title>
        <authorList>
            <consortium name="US DOE Joint Genome Institute (JGI-PGF)"/>
            <person name="Walter F."/>
            <person name="Albersmeier A."/>
            <person name="Kalinowski J."/>
            <person name="Ruckert C."/>
        </authorList>
    </citation>
    <scope>NUCLEOTIDE SEQUENCE</scope>
    <source>
        <strain evidence="1">CGMCC 1.15758</strain>
    </source>
</reference>
<protein>
    <submittedName>
        <fullName evidence="1">Conjugal transfer pilus assembly protein TraH</fullName>
    </submittedName>
</protein>
<dbReference type="AlphaFoldDB" id="A0A8J2Z7A8"/>
<sequence length="449" mass="49790">MQAFLADTGYASNISSSKAVIDQQGGYVTAGSGYIRTPVKNLQLIDVQAPNMKLGCGGIDLFTGGFSFVSATELTQMGQAIMQNATPFAIQLALQTWAPSIKSALDYLQKLAQDINSLNISSCEAAQMAVGGIAGWFTNSENNKFLCQTYGTHSNAFSSFLASKQGCSSPEQSKAQAEQAKSKPELKDMVKQNRNLVWYFLMKNGFLSANTEIAEYMMTMTGSLINETNNGGDSKFRQLEPLIKDAKSAGFDLMLNGQLKDSHQKKQEVKIYRCDDSNAERCLKPSVQLLSVAESSAMVPKLRAILEAIGEKIISNTKLDVTEQNIINSVNFPIFRLIETQLMAGWMPEYHEYAEIIARIILMDYINQIIGQARLALSMTDLGKDDDMKWLIKNLDNAQMIITRHVNHTAYQALQQKSDLVMRSLNVESVVVGHMSTETQDSYYFEKVF</sequence>
<dbReference type="EMBL" id="BMJS01000067">
    <property type="protein sequence ID" value="GGG08308.1"/>
    <property type="molecule type" value="Genomic_DNA"/>
</dbReference>
<organism evidence="1 2">
    <name type="scientific">Cysteiniphilum litorale</name>
    <dbReference type="NCBI Taxonomy" id="2056700"/>
    <lineage>
        <taxon>Bacteria</taxon>
        <taxon>Pseudomonadati</taxon>
        <taxon>Pseudomonadota</taxon>
        <taxon>Gammaproteobacteria</taxon>
        <taxon>Thiotrichales</taxon>
        <taxon>Fastidiosibacteraceae</taxon>
        <taxon>Cysteiniphilum</taxon>
    </lineage>
</organism>
<evidence type="ECO:0000313" key="2">
    <source>
        <dbReference type="Proteomes" id="UP000636949"/>
    </source>
</evidence>
<dbReference type="Pfam" id="PF06122">
    <property type="entry name" value="TraH"/>
    <property type="match status" value="1"/>
</dbReference>
<dbReference type="OrthoDB" id="9797479at2"/>